<feature type="chain" id="PRO_5008615482" description="Secretion system C-terminal sorting domain-containing protein" evidence="3">
    <location>
        <begin position="19"/>
        <end position="539"/>
    </location>
</feature>
<comment type="caution">
    <text evidence="5">The sequence shown here is derived from an EMBL/GenBank/DDBJ whole genome shotgun (WGS) entry which is preliminary data.</text>
</comment>
<evidence type="ECO:0000313" key="5">
    <source>
        <dbReference type="EMBL" id="OBY62423.1"/>
    </source>
</evidence>
<evidence type="ECO:0000256" key="3">
    <source>
        <dbReference type="SAM" id="SignalP"/>
    </source>
</evidence>
<name>A0A1B8TRX4_9FLAO</name>
<protein>
    <recommendedName>
        <fullName evidence="4">Secretion system C-terminal sorting domain-containing protein</fullName>
    </recommendedName>
</protein>
<sequence length="539" mass="59347">MKKTLLFIALIASSAFFAQTNLVLNGTCEDHTGDVNDNSDSWDMSPPSTLKSNDETPIDIDSPYSIIWNNSVLDTWLNEAFNDDSEQPGSTSDGAYVNGVKTRGVKLSEASRRLYQKIVVVPGTEYTFKIDSRSEAEQNVNLENINSEVFILNTEIENETGLSENSDSVDAYVKITNDFSTNKEVFATTDFTFTATTNTVVIYVRSLASIDNASEVFYDNIWLYVTNDEGDEGDEGEVGEEGDELVLNGTGDENVESENAGAFDMTPSSDIDDGSGNDIPSPYRALWYNDTLDGWLNDNCGDSDEQPGSTSDGQLDENFEKTRAFKLYESCRRLYQKIAVTPGVTYNFSVETRAEKGEEDDNNVIEVNNLEVYILNTEIEDENGLTGAVGGFVDHYVNIIDHLNNSKPSQGNNTFTKTEFSFTATTSTVVIYMRAPLATSSAYDVYVDNVSLKAAAVASVANVFADNITIYPNPVTNFINISTTEKISNVEVYNIVGKRVLSIKNLENNQVDISNLASGMYMLRLTNGTAVATKKIMKQ</sequence>
<dbReference type="Proteomes" id="UP000092584">
    <property type="component" value="Unassembled WGS sequence"/>
</dbReference>
<evidence type="ECO:0000313" key="6">
    <source>
        <dbReference type="Proteomes" id="UP000092584"/>
    </source>
</evidence>
<dbReference type="Gene3D" id="2.60.120.260">
    <property type="entry name" value="Galactose-binding domain-like"/>
    <property type="match status" value="2"/>
</dbReference>
<evidence type="ECO:0000256" key="1">
    <source>
        <dbReference type="ARBA" id="ARBA00022729"/>
    </source>
</evidence>
<dbReference type="NCBIfam" id="TIGR04183">
    <property type="entry name" value="Por_Secre_tail"/>
    <property type="match status" value="1"/>
</dbReference>
<reference evidence="6" key="1">
    <citation type="submission" date="2016-02" db="EMBL/GenBank/DDBJ databases">
        <authorList>
            <person name="Shin S.-K."/>
            <person name="Yi H."/>
            <person name="Kim E."/>
        </authorList>
    </citation>
    <scope>NUCLEOTIDE SEQUENCE [LARGE SCALE GENOMIC DNA]</scope>
    <source>
        <strain evidence="6">LPB0003</strain>
    </source>
</reference>
<feature type="domain" description="Secretion system C-terminal sorting" evidence="4">
    <location>
        <begin position="470"/>
        <end position="536"/>
    </location>
</feature>
<feature type="compositionally biased region" description="Polar residues" evidence="2">
    <location>
        <begin position="35"/>
        <end position="51"/>
    </location>
</feature>
<evidence type="ECO:0000259" key="4">
    <source>
        <dbReference type="Pfam" id="PF18962"/>
    </source>
</evidence>
<accession>A0A1B8TRX4</accession>
<proteinExistence type="predicted"/>
<feature type="region of interest" description="Disordered" evidence="2">
    <location>
        <begin position="230"/>
        <end position="277"/>
    </location>
</feature>
<evidence type="ECO:0000256" key="2">
    <source>
        <dbReference type="SAM" id="MobiDB-lite"/>
    </source>
</evidence>
<dbReference type="EMBL" id="LSFM01000023">
    <property type="protein sequence ID" value="OBY62423.1"/>
    <property type="molecule type" value="Genomic_DNA"/>
</dbReference>
<dbReference type="Pfam" id="PF18962">
    <property type="entry name" value="Por_Secre_tail"/>
    <property type="match status" value="1"/>
</dbReference>
<feature type="region of interest" description="Disordered" evidence="2">
    <location>
        <begin position="35"/>
        <end position="56"/>
    </location>
</feature>
<keyword evidence="1 3" id="KW-0732">Signal</keyword>
<feature type="compositionally biased region" description="Acidic residues" evidence="2">
    <location>
        <begin position="230"/>
        <end position="244"/>
    </location>
</feature>
<dbReference type="InterPro" id="IPR026444">
    <property type="entry name" value="Secre_tail"/>
</dbReference>
<keyword evidence="6" id="KW-1185">Reference proteome</keyword>
<dbReference type="AlphaFoldDB" id="A0A1B8TRX4"/>
<dbReference type="STRING" id="1774273.LPB03_09615"/>
<dbReference type="RefSeq" id="WP_065319411.1">
    <property type="nucleotide sequence ID" value="NZ_CP017477.1"/>
</dbReference>
<feature type="region of interest" description="Disordered" evidence="2">
    <location>
        <begin position="298"/>
        <end position="317"/>
    </location>
</feature>
<feature type="signal peptide" evidence="3">
    <location>
        <begin position="1"/>
        <end position="18"/>
    </location>
</feature>
<organism evidence="5 6">
    <name type="scientific">Polaribacter vadi</name>
    <dbReference type="NCBI Taxonomy" id="1774273"/>
    <lineage>
        <taxon>Bacteria</taxon>
        <taxon>Pseudomonadati</taxon>
        <taxon>Bacteroidota</taxon>
        <taxon>Flavobacteriia</taxon>
        <taxon>Flavobacteriales</taxon>
        <taxon>Flavobacteriaceae</taxon>
    </lineage>
</organism>
<gene>
    <name evidence="5" type="ORF">LPB3_09625</name>
</gene>
<dbReference type="KEGG" id="pob:LPB03_09615"/>
<dbReference type="OrthoDB" id="1491481at2"/>